<reference evidence="1 2" key="1">
    <citation type="submission" date="2018-06" db="EMBL/GenBank/DDBJ databases">
        <title>Genomic Encyclopedia of Type Strains, Phase III (KMG-III): the genomes of soil and plant-associated and newly described type strains.</title>
        <authorList>
            <person name="Whitman W."/>
        </authorList>
    </citation>
    <scope>NUCLEOTIDE SEQUENCE [LARGE SCALE GENOMIC DNA]</scope>
    <source>
        <strain evidence="1 2">ORS 1419</strain>
    </source>
</reference>
<dbReference type="PANTHER" id="PTHR40036:SF1">
    <property type="entry name" value="MACROCIN O-METHYLTRANSFERASE"/>
    <property type="match status" value="1"/>
</dbReference>
<dbReference type="AlphaFoldDB" id="A0A318SZM4"/>
<dbReference type="Proteomes" id="UP000247454">
    <property type="component" value="Unassembled WGS sequence"/>
</dbReference>
<comment type="caution">
    <text evidence="1">The sequence shown here is derived from an EMBL/GenBank/DDBJ whole genome shotgun (WGS) entry which is preliminary data.</text>
</comment>
<protein>
    <submittedName>
        <fullName evidence="1">Macrocin-O-methyltransferase TylF</fullName>
    </submittedName>
</protein>
<dbReference type="InterPro" id="IPR029063">
    <property type="entry name" value="SAM-dependent_MTases_sf"/>
</dbReference>
<sequence length="264" mass="29558">MIKLLKRKIAERNAGSLVFPVDIDVSEVPGSVYDQDGLRSIHNHDFMRQPAFSAAYARGVKATGGNDYMWHWRVHVGLWAASLAAKLPGDFVECGVNRGFLSSAIMHYLDWVSRDKIFYLLDTFNGIDMRYVSQEDLATGAVEKNTTMIASGMYTTDIEPVRQNFSEWKNVKIIQGAIPETLSQIDSKKIAFASIDMNCSPPEVAAMEFLWPRFVDGAIIVFDDYAYYSYRSQKVAMDKFAAERGVTILSLPTGQGMLIKPPGF</sequence>
<accession>A0A318SZM4</accession>
<dbReference type="InterPro" id="IPR008884">
    <property type="entry name" value="TylF_MeTrfase"/>
</dbReference>
<dbReference type="Pfam" id="PF05711">
    <property type="entry name" value="TylF"/>
    <property type="match status" value="1"/>
</dbReference>
<name>A0A318SZM4_9HYPH</name>
<keyword evidence="1" id="KW-0489">Methyltransferase</keyword>
<proteinExistence type="predicted"/>
<dbReference type="EMBL" id="QJTF01000034">
    <property type="protein sequence ID" value="PYE85247.1"/>
    <property type="molecule type" value="Genomic_DNA"/>
</dbReference>
<dbReference type="PANTHER" id="PTHR40036">
    <property type="entry name" value="MACROCIN O-METHYLTRANSFERASE"/>
    <property type="match status" value="1"/>
</dbReference>
<evidence type="ECO:0000313" key="2">
    <source>
        <dbReference type="Proteomes" id="UP000247454"/>
    </source>
</evidence>
<dbReference type="GO" id="GO:0032259">
    <property type="term" value="P:methylation"/>
    <property type="evidence" value="ECO:0007669"/>
    <property type="project" value="UniProtKB-KW"/>
</dbReference>
<evidence type="ECO:0000313" key="1">
    <source>
        <dbReference type="EMBL" id="PYE85247.1"/>
    </source>
</evidence>
<dbReference type="RefSeq" id="WP_210206162.1">
    <property type="nucleotide sequence ID" value="NZ_QJTF01000034.1"/>
</dbReference>
<keyword evidence="2" id="KW-1185">Reference proteome</keyword>
<dbReference type="GO" id="GO:0008168">
    <property type="term" value="F:methyltransferase activity"/>
    <property type="evidence" value="ECO:0007669"/>
    <property type="project" value="UniProtKB-KW"/>
</dbReference>
<organism evidence="1 2">
    <name type="scientific">Phyllobacterium leguminum</name>
    <dbReference type="NCBI Taxonomy" id="314237"/>
    <lineage>
        <taxon>Bacteria</taxon>
        <taxon>Pseudomonadati</taxon>
        <taxon>Pseudomonadota</taxon>
        <taxon>Alphaproteobacteria</taxon>
        <taxon>Hyphomicrobiales</taxon>
        <taxon>Phyllobacteriaceae</taxon>
        <taxon>Phyllobacterium</taxon>
    </lineage>
</organism>
<gene>
    <name evidence="1" type="ORF">C7477_13410</name>
</gene>
<keyword evidence="1" id="KW-0808">Transferase</keyword>
<dbReference type="Gene3D" id="3.40.50.150">
    <property type="entry name" value="Vaccinia Virus protein VP39"/>
    <property type="match status" value="1"/>
</dbReference>